<dbReference type="GO" id="GO:0016740">
    <property type="term" value="F:transferase activity"/>
    <property type="evidence" value="ECO:0007669"/>
    <property type="project" value="UniProtKB-KW"/>
</dbReference>
<keyword evidence="1" id="KW-0808">Transferase</keyword>
<name>A0ABV1I275_9FIRM</name>
<protein>
    <submittedName>
        <fullName evidence="1">Nucleotidyl transferase AbiEii/AbiGii toxin family protein</fullName>
    </submittedName>
</protein>
<gene>
    <name evidence="1" type="ORF">WMO62_10680</name>
</gene>
<dbReference type="Proteomes" id="UP001470288">
    <property type="component" value="Unassembled WGS sequence"/>
</dbReference>
<sequence>MGYLDRTKVPVSIDIGFGDMVYPERVKMKFPVLLDMEVPEIYAYSIYSVIAEKFEAFVSLGLVNGRYKDFYDIYVLADSYDLDGMELMKAIVETFTHRETNFDDIAAFDDNFTKDETRQRRWRAFIKKKKALVKVEFEETMQLLKELLLPIVDSIHNNNSFEQTWSKETKSWR</sequence>
<evidence type="ECO:0000313" key="2">
    <source>
        <dbReference type="Proteomes" id="UP001470288"/>
    </source>
</evidence>
<dbReference type="Pfam" id="PF08843">
    <property type="entry name" value="AbiEii"/>
    <property type="match status" value="1"/>
</dbReference>
<organism evidence="1 2">
    <name type="scientific">Hominiventricola aquisgranensis</name>
    <dbReference type="NCBI Taxonomy" id="3133164"/>
    <lineage>
        <taxon>Bacteria</taxon>
        <taxon>Bacillati</taxon>
        <taxon>Bacillota</taxon>
        <taxon>Clostridia</taxon>
        <taxon>Lachnospirales</taxon>
        <taxon>Lachnospiraceae</taxon>
        <taxon>Hominiventricola</taxon>
    </lineage>
</organism>
<reference evidence="1 2" key="1">
    <citation type="submission" date="2024-03" db="EMBL/GenBank/DDBJ databases">
        <title>Human intestinal bacterial collection.</title>
        <authorList>
            <person name="Pauvert C."/>
            <person name="Hitch T.C.A."/>
            <person name="Clavel T."/>
        </authorList>
    </citation>
    <scope>NUCLEOTIDE SEQUENCE [LARGE SCALE GENOMIC DNA]</scope>
    <source>
        <strain evidence="1 2">CLA-AA-H78B</strain>
    </source>
</reference>
<comment type="caution">
    <text evidence="1">The sequence shown here is derived from an EMBL/GenBank/DDBJ whole genome shotgun (WGS) entry which is preliminary data.</text>
</comment>
<evidence type="ECO:0000313" key="1">
    <source>
        <dbReference type="EMBL" id="MEQ2579287.1"/>
    </source>
</evidence>
<keyword evidence="2" id="KW-1185">Reference proteome</keyword>
<dbReference type="InterPro" id="IPR014942">
    <property type="entry name" value="AbiEii"/>
</dbReference>
<proteinExistence type="predicted"/>
<dbReference type="EMBL" id="JBBMFC010000018">
    <property type="protein sequence ID" value="MEQ2579287.1"/>
    <property type="molecule type" value="Genomic_DNA"/>
</dbReference>
<dbReference type="RefSeq" id="WP_349144624.1">
    <property type="nucleotide sequence ID" value="NZ_JBBMFC010000018.1"/>
</dbReference>
<accession>A0ABV1I275</accession>